<dbReference type="SUPFAM" id="SSF55120">
    <property type="entry name" value="Pseudouridine synthase"/>
    <property type="match status" value="2"/>
</dbReference>
<accession>A0A8S3TFP1</accession>
<evidence type="ECO:0000313" key="1">
    <source>
        <dbReference type="EMBL" id="CAG2232327.1"/>
    </source>
</evidence>
<organism evidence="1 2">
    <name type="scientific">Mytilus edulis</name>
    <name type="common">Blue mussel</name>
    <dbReference type="NCBI Taxonomy" id="6550"/>
    <lineage>
        <taxon>Eukaryota</taxon>
        <taxon>Metazoa</taxon>
        <taxon>Spiralia</taxon>
        <taxon>Lophotrochozoa</taxon>
        <taxon>Mollusca</taxon>
        <taxon>Bivalvia</taxon>
        <taxon>Autobranchia</taxon>
        <taxon>Pteriomorphia</taxon>
        <taxon>Mytilida</taxon>
        <taxon>Mytiloidea</taxon>
        <taxon>Mytilidae</taxon>
        <taxon>Mytilinae</taxon>
        <taxon>Mytilus</taxon>
    </lineage>
</organism>
<name>A0A8S3TFP1_MYTED</name>
<dbReference type="PANTHER" id="PTHR13195">
    <property type="entry name" value="PSEUDOURIDINE SYNTHASE-RELATED"/>
    <property type="match status" value="1"/>
</dbReference>
<sequence length="370" mass="42344">MPEKVLRQKIQANLARDLNALPCYKYERVKKKSTEYQTKEYSDDLNESFQLQPATEEGHSSYFTPTVTTLPSVCEDISEHRLVLGDRYLPEDFRISYVAGLHHKSSGIVVCGIGSATRNKVPLLKSAQFLRVYHVKGRFGYCTHDFSPDGPLIERTTFHHINKVLVDKVDRYLPEDFRISYMAGLHHKSSGIVDHINKVLVDKVCASIQANHQKQLFEYAGVHPQSNEAYQMACRGLVRPDTSDTPPMIYGVKCIHFDLPDITLEIHAINEESVYLSKIIHDLGLRLKSSAVCPQVRRIRHGHFTVESALLRKDWKLESILDNIKLCEEYTKPDKLVSDFNIEQSSDDVKLLPQVFRVKLVRNLSLRNVI</sequence>
<comment type="caution">
    <text evidence="1">The sequence shown here is derived from an EMBL/GenBank/DDBJ whole genome shotgun (WGS) entry which is preliminary data.</text>
</comment>
<dbReference type="Gene3D" id="3.30.2350.10">
    <property type="entry name" value="Pseudouridine synthase"/>
    <property type="match status" value="1"/>
</dbReference>
<dbReference type="GO" id="GO:0009982">
    <property type="term" value="F:pseudouridine synthase activity"/>
    <property type="evidence" value="ECO:0007669"/>
    <property type="project" value="InterPro"/>
</dbReference>
<reference evidence="1" key="1">
    <citation type="submission" date="2021-03" db="EMBL/GenBank/DDBJ databases">
        <authorList>
            <person name="Bekaert M."/>
        </authorList>
    </citation>
    <scope>NUCLEOTIDE SEQUENCE</scope>
</reference>
<proteinExistence type="predicted"/>
<protein>
    <submittedName>
        <fullName evidence="1">TRUB2</fullName>
        <ecNumber evidence="1">5.4.99.-</ecNumber>
    </submittedName>
</protein>
<gene>
    <name evidence="1" type="ORF">MEDL_45060</name>
</gene>
<dbReference type="AlphaFoldDB" id="A0A8S3TFP1"/>
<keyword evidence="2" id="KW-1185">Reference proteome</keyword>
<dbReference type="PANTHER" id="PTHR13195:SF0">
    <property type="entry name" value="PSEUDOURIDYLATE SYNTHASE TRUB2, MITOCHONDRIAL"/>
    <property type="match status" value="1"/>
</dbReference>
<dbReference type="InterPro" id="IPR020103">
    <property type="entry name" value="PsdUridine_synth_cat_dom_sf"/>
</dbReference>
<dbReference type="EC" id="5.4.99.-" evidence="1"/>
<dbReference type="EMBL" id="CAJPWZ010002179">
    <property type="protein sequence ID" value="CAG2232327.1"/>
    <property type="molecule type" value="Genomic_DNA"/>
</dbReference>
<dbReference type="GO" id="GO:0001522">
    <property type="term" value="P:pseudouridine synthesis"/>
    <property type="evidence" value="ECO:0007669"/>
    <property type="project" value="InterPro"/>
</dbReference>
<keyword evidence="1" id="KW-0413">Isomerase</keyword>
<dbReference type="OrthoDB" id="9995526at2759"/>
<dbReference type="InterPro" id="IPR039048">
    <property type="entry name" value="Trub2"/>
</dbReference>
<dbReference type="GO" id="GO:0003723">
    <property type="term" value="F:RNA binding"/>
    <property type="evidence" value="ECO:0007669"/>
    <property type="project" value="InterPro"/>
</dbReference>
<dbReference type="Proteomes" id="UP000683360">
    <property type="component" value="Unassembled WGS sequence"/>
</dbReference>
<evidence type="ECO:0000313" key="2">
    <source>
        <dbReference type="Proteomes" id="UP000683360"/>
    </source>
</evidence>